<protein>
    <submittedName>
        <fullName evidence="2">YibE/F-like protein</fullName>
    </submittedName>
</protein>
<keyword evidence="1" id="KW-1133">Transmembrane helix</keyword>
<dbReference type="EMBL" id="AGRJ01000198">
    <property type="protein sequence ID" value="EHO50057.1"/>
    <property type="molecule type" value="Genomic_DNA"/>
</dbReference>
<feature type="transmembrane region" description="Helical" evidence="1">
    <location>
        <begin position="205"/>
        <end position="229"/>
    </location>
</feature>
<dbReference type="Proteomes" id="UP000005025">
    <property type="component" value="Unassembled WGS sequence"/>
</dbReference>
<accession>H1LHY2</accession>
<evidence type="ECO:0000256" key="1">
    <source>
        <dbReference type="SAM" id="Phobius"/>
    </source>
</evidence>
<dbReference type="PANTHER" id="PTHR41771">
    <property type="entry name" value="MEMBRANE PROTEIN-RELATED"/>
    <property type="match status" value="1"/>
</dbReference>
<evidence type="ECO:0000313" key="2">
    <source>
        <dbReference type="EMBL" id="EHO50057.1"/>
    </source>
</evidence>
<feature type="transmembrane region" description="Helical" evidence="1">
    <location>
        <begin position="128"/>
        <end position="145"/>
    </location>
</feature>
<organism evidence="2 3">
    <name type="scientific">Lentilactobacillus kisonensis F0435</name>
    <dbReference type="NCBI Taxonomy" id="797516"/>
    <lineage>
        <taxon>Bacteria</taxon>
        <taxon>Bacillati</taxon>
        <taxon>Bacillota</taxon>
        <taxon>Bacilli</taxon>
        <taxon>Lactobacillales</taxon>
        <taxon>Lactobacillaceae</taxon>
        <taxon>Lentilactobacillus</taxon>
    </lineage>
</organism>
<feature type="transmembrane region" description="Helical" evidence="1">
    <location>
        <begin position="12"/>
        <end position="31"/>
    </location>
</feature>
<dbReference type="InterPro" id="IPR012507">
    <property type="entry name" value="YibE_F"/>
</dbReference>
<keyword evidence="1" id="KW-0812">Transmembrane</keyword>
<reference evidence="2 3" key="1">
    <citation type="submission" date="2011-09" db="EMBL/GenBank/DDBJ databases">
        <authorList>
            <person name="Weinstock G."/>
            <person name="Sodergren E."/>
            <person name="Clifton S."/>
            <person name="Fulton L."/>
            <person name="Fulton B."/>
            <person name="Courtney L."/>
            <person name="Fronick C."/>
            <person name="Harrison M."/>
            <person name="Strong C."/>
            <person name="Farmer C."/>
            <person name="Delahaunty K."/>
            <person name="Markovic C."/>
            <person name="Hall O."/>
            <person name="Minx P."/>
            <person name="Tomlinson C."/>
            <person name="Mitreva M."/>
            <person name="Hou S."/>
            <person name="Chen J."/>
            <person name="Wollam A."/>
            <person name="Pepin K.H."/>
            <person name="Johnson M."/>
            <person name="Bhonagiri V."/>
            <person name="Zhang X."/>
            <person name="Suruliraj S."/>
            <person name="Warren W."/>
            <person name="Chinwalla A."/>
            <person name="Mardis E.R."/>
            <person name="Wilson R.K."/>
        </authorList>
    </citation>
    <scope>NUCLEOTIDE SEQUENCE [LARGE SCALE GENOMIC DNA]</scope>
    <source>
        <strain evidence="2 3">F0435</strain>
    </source>
</reference>
<keyword evidence="1" id="KW-0472">Membrane</keyword>
<dbReference type="AlphaFoldDB" id="H1LHY2"/>
<dbReference type="STRING" id="797516.HMPREF9104_02223"/>
<dbReference type="PATRIC" id="fig|797516.3.peg.1989"/>
<feature type="transmembrane region" description="Helical" evidence="1">
    <location>
        <begin position="152"/>
        <end position="169"/>
    </location>
</feature>
<evidence type="ECO:0000313" key="3">
    <source>
        <dbReference type="Proteomes" id="UP000005025"/>
    </source>
</evidence>
<sequence>MADMRNKLVSKMTWIQVLIVVGFCFLAAFLFNHNDALYSQPIFQVDQVTTGKTSKMTDEFQNVDHYHQQTLYGKITNGKYAGHKLVISNSYSDSHAMDHHYLKGQKLFITLHTSPKLHATVKDLKRDAPIAFLFALAISLLFVILKWKGVTVIASIVINTILFWIAIMIDHNNDGAAVILIFSILAVIFCFVTLLLVMGWRKKMLITLSAVLVATAATILITLLVFNVTHEKGVYYESMQYVTQLPKPLFIAEVLIGVLGAVMDEATDIIASLATLKAEKPELSHMQVFNSGRQIGKAIMGPLINVLFFIFMAETLPMTLLYLKNGNTWQYSFSMNMSLGMTSSLISGIGIVLTVILSSLFLLGYGSKGMSTDGINYGTWHCPTTPDDCGWWQARNHIVSKYGG</sequence>
<dbReference type="PANTHER" id="PTHR41771:SF1">
    <property type="entry name" value="MEMBRANE PROTEIN"/>
    <property type="match status" value="1"/>
</dbReference>
<dbReference type="Pfam" id="PF07907">
    <property type="entry name" value="YibE_F"/>
    <property type="match status" value="1"/>
</dbReference>
<gene>
    <name evidence="2" type="ORF">HMPREF9104_02223</name>
</gene>
<feature type="transmembrane region" description="Helical" evidence="1">
    <location>
        <begin position="343"/>
        <end position="365"/>
    </location>
</feature>
<feature type="transmembrane region" description="Helical" evidence="1">
    <location>
        <begin position="175"/>
        <end position="198"/>
    </location>
</feature>
<feature type="transmembrane region" description="Helical" evidence="1">
    <location>
        <begin position="303"/>
        <end position="323"/>
    </location>
</feature>
<comment type="caution">
    <text evidence="2">The sequence shown here is derived from an EMBL/GenBank/DDBJ whole genome shotgun (WGS) entry which is preliminary data.</text>
</comment>
<feature type="transmembrane region" description="Helical" evidence="1">
    <location>
        <begin position="249"/>
        <end position="276"/>
    </location>
</feature>
<proteinExistence type="predicted"/>
<dbReference type="HOGENOM" id="CLU_028166_1_1_9"/>
<name>H1LHY2_9LACO</name>